<dbReference type="Gene3D" id="3.30.1370.10">
    <property type="entry name" value="K Homology domain, type 1"/>
    <property type="match status" value="1"/>
</dbReference>
<dbReference type="EMBL" id="CAJPEX010000044">
    <property type="protein sequence ID" value="CAG0912719.1"/>
    <property type="molecule type" value="Genomic_DNA"/>
</dbReference>
<dbReference type="OrthoDB" id="6777263at2759"/>
<dbReference type="GO" id="GO:0003723">
    <property type="term" value="F:RNA binding"/>
    <property type="evidence" value="ECO:0007669"/>
    <property type="project" value="InterPro"/>
</dbReference>
<protein>
    <submittedName>
        <fullName evidence="1">Uncharacterized protein</fullName>
    </submittedName>
</protein>
<keyword evidence="2" id="KW-1185">Reference proteome</keyword>
<evidence type="ECO:0000313" key="1">
    <source>
        <dbReference type="EMBL" id="CAD7272567.1"/>
    </source>
</evidence>
<proteinExistence type="predicted"/>
<reference evidence="1" key="1">
    <citation type="submission" date="2020-11" db="EMBL/GenBank/DDBJ databases">
        <authorList>
            <person name="Tran Van P."/>
        </authorList>
    </citation>
    <scope>NUCLEOTIDE SEQUENCE</scope>
</reference>
<dbReference type="EMBL" id="OA882081">
    <property type="protein sequence ID" value="CAD7272567.1"/>
    <property type="molecule type" value="Genomic_DNA"/>
</dbReference>
<name>A0A7R9BE11_9CRUS</name>
<gene>
    <name evidence="1" type="ORF">NMOB1V02_LOCUS496</name>
</gene>
<dbReference type="InterPro" id="IPR036612">
    <property type="entry name" value="KH_dom_type_1_sf"/>
</dbReference>
<sequence length="279" mass="30923">MEDLEILSELSLSGVDSTDEKRGNSKAKKDETLLKLQKEREVIEKLENCPIALKLILEEIGRVSSGRQDPLKSVDLNRDIPINLHTRIKIPCKEFPKEEELRQSKDPKFAHLHEELHLDVHAYASPSLAHARMAYALSELRKFLIPVSVHMRNGMQRFGGNMPNGQSNIIQQQTSAEINRQKVMSILDKARKNQMEFASGNSAIGLGSYHSNYGDGYFGGNGDYGGGYAGRSKMSAANVPSTLNLKWNKISHGGHGQQGMGSGVNAMQANQRRSAALWL</sequence>
<dbReference type="AlphaFoldDB" id="A0A7R9BE11"/>
<evidence type="ECO:0000313" key="2">
    <source>
        <dbReference type="Proteomes" id="UP000678499"/>
    </source>
</evidence>
<organism evidence="1">
    <name type="scientific">Notodromas monacha</name>
    <dbReference type="NCBI Taxonomy" id="399045"/>
    <lineage>
        <taxon>Eukaryota</taxon>
        <taxon>Metazoa</taxon>
        <taxon>Ecdysozoa</taxon>
        <taxon>Arthropoda</taxon>
        <taxon>Crustacea</taxon>
        <taxon>Oligostraca</taxon>
        <taxon>Ostracoda</taxon>
        <taxon>Podocopa</taxon>
        <taxon>Podocopida</taxon>
        <taxon>Cypridocopina</taxon>
        <taxon>Cypridoidea</taxon>
        <taxon>Cyprididae</taxon>
        <taxon>Notodromas</taxon>
    </lineage>
</organism>
<accession>A0A7R9BE11</accession>
<dbReference type="Proteomes" id="UP000678499">
    <property type="component" value="Unassembled WGS sequence"/>
</dbReference>